<feature type="transmembrane region" description="Helical" evidence="8">
    <location>
        <begin position="65"/>
        <end position="85"/>
    </location>
</feature>
<dbReference type="PRINTS" id="PR00783">
    <property type="entry name" value="MINTRINSICP"/>
</dbReference>
<dbReference type="GO" id="GO:0015250">
    <property type="term" value="F:water channel activity"/>
    <property type="evidence" value="ECO:0000318"/>
    <property type="project" value="GO_Central"/>
</dbReference>
<feature type="compositionally biased region" description="Polar residues" evidence="7">
    <location>
        <begin position="275"/>
        <end position="295"/>
    </location>
</feature>
<dbReference type="Pfam" id="PF00230">
    <property type="entry name" value="MIP"/>
    <property type="match status" value="1"/>
</dbReference>
<feature type="compositionally biased region" description="Low complexity" evidence="7">
    <location>
        <begin position="297"/>
        <end position="317"/>
    </location>
</feature>
<comment type="subcellular location">
    <subcellularLocation>
        <location evidence="1">Membrane</location>
        <topology evidence="1">Multi-pass membrane protein</topology>
    </subcellularLocation>
</comment>
<feature type="transmembrane region" description="Helical" evidence="8">
    <location>
        <begin position="21"/>
        <end position="45"/>
    </location>
</feature>
<evidence type="ECO:0000313" key="9">
    <source>
        <dbReference type="EMBL" id="GAQ81008.1"/>
    </source>
</evidence>
<comment type="similarity">
    <text evidence="2 6">Belongs to the MIP/aquaporin (TC 1.A.8) family.</text>
</comment>
<protein>
    <submittedName>
        <fullName evidence="9">Aquaporin</fullName>
    </submittedName>
</protein>
<feature type="transmembrane region" description="Helical" evidence="8">
    <location>
        <begin position="158"/>
        <end position="177"/>
    </location>
</feature>
<keyword evidence="6" id="KW-0813">Transport</keyword>
<proteinExistence type="inferred from homology"/>
<dbReference type="OMA" id="FWVGPIS"/>
<dbReference type="PANTHER" id="PTHR19139:SF199">
    <property type="entry name" value="MIP17260P"/>
    <property type="match status" value="1"/>
</dbReference>
<sequence>MAYLKVPRFGKVGKHWTHSGDIARAVLAEFLGTALFIFVGVGASISTGSSPETDGGTVMTDARMVALGIAYGLTLVAIVATFANISGGHFNPAVSAAFFVTGNMTFLKTAAYIIAQLVGSILGAAFLRAAIPGSLLGHGTARGGVTTLAHGVTQAQGWLMETIITFALVFVIFGTVVDKEKASPLAPIPVGFIVAGNMICAVRFTGAGMNPARSFGPSVVFGEWGRHGQHWLYWIGPIGGGIIAGLTYELIFLCAPKKGHDEEEDTTKKYGPSARTGTQAATQSVDQSVQNQPSRTARAARAPEVKVAVPPASSAAV</sequence>
<dbReference type="STRING" id="105231.A0A0U9HIV9"/>
<dbReference type="PANTHER" id="PTHR19139">
    <property type="entry name" value="AQUAPORIN TRANSPORTER"/>
    <property type="match status" value="1"/>
</dbReference>
<evidence type="ECO:0000256" key="8">
    <source>
        <dbReference type="SAM" id="Phobius"/>
    </source>
</evidence>
<keyword evidence="5 8" id="KW-0472">Membrane</keyword>
<evidence type="ECO:0000256" key="7">
    <source>
        <dbReference type="SAM" id="MobiDB-lite"/>
    </source>
</evidence>
<dbReference type="InterPro" id="IPR034294">
    <property type="entry name" value="Aquaporin_transptr"/>
</dbReference>
<dbReference type="GO" id="GO:0006833">
    <property type="term" value="P:water transport"/>
    <property type="evidence" value="ECO:0000318"/>
    <property type="project" value="GO_Central"/>
</dbReference>
<dbReference type="InterPro" id="IPR000425">
    <property type="entry name" value="MIP"/>
</dbReference>
<dbReference type="Gene3D" id="1.20.1080.10">
    <property type="entry name" value="Glycerol uptake facilitator protein"/>
    <property type="match status" value="1"/>
</dbReference>
<evidence type="ECO:0000256" key="1">
    <source>
        <dbReference type="ARBA" id="ARBA00004141"/>
    </source>
</evidence>
<name>A0A0U9HIV9_KLENI</name>
<keyword evidence="4 8" id="KW-1133">Transmembrane helix</keyword>
<gene>
    <name evidence="9" type="ORF">KFL_000680250</name>
</gene>
<evidence type="ECO:0000256" key="6">
    <source>
        <dbReference type="RuleBase" id="RU000477"/>
    </source>
</evidence>
<evidence type="ECO:0000256" key="3">
    <source>
        <dbReference type="ARBA" id="ARBA00022692"/>
    </source>
</evidence>
<dbReference type="EMBL" id="DF237017">
    <property type="protein sequence ID" value="GAQ81008.1"/>
    <property type="molecule type" value="Genomic_DNA"/>
</dbReference>
<feature type="region of interest" description="Disordered" evidence="7">
    <location>
        <begin position="261"/>
        <end position="317"/>
    </location>
</feature>
<feature type="transmembrane region" description="Helical" evidence="8">
    <location>
        <begin position="231"/>
        <end position="251"/>
    </location>
</feature>
<reference evidence="9 10" key="1">
    <citation type="journal article" date="2014" name="Nat. Commun.">
        <title>Klebsormidium flaccidum genome reveals primary factors for plant terrestrial adaptation.</title>
        <authorList>
            <person name="Hori K."/>
            <person name="Maruyama F."/>
            <person name="Fujisawa T."/>
            <person name="Togashi T."/>
            <person name="Yamamoto N."/>
            <person name="Seo M."/>
            <person name="Sato S."/>
            <person name="Yamada T."/>
            <person name="Mori H."/>
            <person name="Tajima N."/>
            <person name="Moriyama T."/>
            <person name="Ikeuchi M."/>
            <person name="Watanabe M."/>
            <person name="Wada H."/>
            <person name="Kobayashi K."/>
            <person name="Saito M."/>
            <person name="Masuda T."/>
            <person name="Sasaki-Sekimoto Y."/>
            <person name="Mashiguchi K."/>
            <person name="Awai K."/>
            <person name="Shimojima M."/>
            <person name="Masuda S."/>
            <person name="Iwai M."/>
            <person name="Nobusawa T."/>
            <person name="Narise T."/>
            <person name="Kondo S."/>
            <person name="Saito H."/>
            <person name="Sato R."/>
            <person name="Murakawa M."/>
            <person name="Ihara Y."/>
            <person name="Oshima-Yamada Y."/>
            <person name="Ohtaka K."/>
            <person name="Satoh M."/>
            <person name="Sonobe K."/>
            <person name="Ishii M."/>
            <person name="Ohtani R."/>
            <person name="Kanamori-Sato M."/>
            <person name="Honoki R."/>
            <person name="Miyazaki D."/>
            <person name="Mochizuki H."/>
            <person name="Umetsu J."/>
            <person name="Higashi K."/>
            <person name="Shibata D."/>
            <person name="Kamiya Y."/>
            <person name="Sato N."/>
            <person name="Nakamura Y."/>
            <person name="Tabata S."/>
            <person name="Ida S."/>
            <person name="Kurokawa K."/>
            <person name="Ohta H."/>
        </authorList>
    </citation>
    <scope>NUCLEOTIDE SEQUENCE [LARGE SCALE GENOMIC DNA]</scope>
    <source>
        <strain evidence="9 10">NIES-2285</strain>
    </source>
</reference>
<evidence type="ECO:0000313" key="10">
    <source>
        <dbReference type="Proteomes" id="UP000054558"/>
    </source>
</evidence>
<feature type="transmembrane region" description="Helical" evidence="8">
    <location>
        <begin position="184"/>
        <end position="204"/>
    </location>
</feature>
<dbReference type="Proteomes" id="UP000054558">
    <property type="component" value="Unassembled WGS sequence"/>
</dbReference>
<accession>A0A0U9HIV9</accession>
<dbReference type="OrthoDB" id="3222at2759"/>
<dbReference type="SUPFAM" id="SSF81338">
    <property type="entry name" value="Aquaporin-like"/>
    <property type="match status" value="1"/>
</dbReference>
<evidence type="ECO:0000256" key="4">
    <source>
        <dbReference type="ARBA" id="ARBA00022989"/>
    </source>
</evidence>
<keyword evidence="10" id="KW-1185">Reference proteome</keyword>
<dbReference type="InterPro" id="IPR023271">
    <property type="entry name" value="Aquaporin-like"/>
</dbReference>
<dbReference type="AlphaFoldDB" id="A0A0U9HIV9"/>
<evidence type="ECO:0000256" key="5">
    <source>
        <dbReference type="ARBA" id="ARBA00023136"/>
    </source>
</evidence>
<evidence type="ECO:0000256" key="2">
    <source>
        <dbReference type="ARBA" id="ARBA00006175"/>
    </source>
</evidence>
<feature type="transmembrane region" description="Helical" evidence="8">
    <location>
        <begin position="106"/>
        <end position="127"/>
    </location>
</feature>
<keyword evidence="3 6" id="KW-0812">Transmembrane</keyword>
<dbReference type="GO" id="GO:0005886">
    <property type="term" value="C:plasma membrane"/>
    <property type="evidence" value="ECO:0000318"/>
    <property type="project" value="GO_Central"/>
</dbReference>
<organism evidence="9 10">
    <name type="scientific">Klebsormidium nitens</name>
    <name type="common">Green alga</name>
    <name type="synonym">Ulothrix nitens</name>
    <dbReference type="NCBI Taxonomy" id="105231"/>
    <lineage>
        <taxon>Eukaryota</taxon>
        <taxon>Viridiplantae</taxon>
        <taxon>Streptophyta</taxon>
        <taxon>Klebsormidiophyceae</taxon>
        <taxon>Klebsormidiales</taxon>
        <taxon>Klebsormidiaceae</taxon>
        <taxon>Klebsormidium</taxon>
    </lineage>
</organism>